<evidence type="ECO:0000259" key="2">
    <source>
        <dbReference type="Pfam" id="PF02541"/>
    </source>
</evidence>
<dbReference type="PANTHER" id="PTHR30005:SF0">
    <property type="entry name" value="RETROGRADE REGULATION PROTEIN 2"/>
    <property type="match status" value="1"/>
</dbReference>
<reference evidence="3" key="1">
    <citation type="submission" date="2019-12" db="EMBL/GenBank/DDBJ databases">
        <authorList>
            <person name="zhang j."/>
            <person name="sun C.M."/>
        </authorList>
    </citation>
    <scope>NUCLEOTIDE SEQUENCE</scope>
    <source>
        <strain evidence="3">NS-1</strain>
    </source>
</reference>
<comment type="similarity">
    <text evidence="1">Belongs to the GppA/Ppx family.</text>
</comment>
<gene>
    <name evidence="3" type="ORF">GM661_16085</name>
</gene>
<feature type="domain" description="Ppx/GppA phosphatase N-terminal" evidence="2">
    <location>
        <begin position="19"/>
        <end position="289"/>
    </location>
</feature>
<protein>
    <submittedName>
        <fullName evidence="3">Ppx/GppA family phosphatase</fullName>
    </submittedName>
</protein>
<dbReference type="SUPFAM" id="SSF53067">
    <property type="entry name" value="Actin-like ATPase domain"/>
    <property type="match status" value="2"/>
</dbReference>
<dbReference type="InterPro" id="IPR003695">
    <property type="entry name" value="Ppx_GppA_N"/>
</dbReference>
<dbReference type="PANTHER" id="PTHR30005">
    <property type="entry name" value="EXOPOLYPHOSPHATASE"/>
    <property type="match status" value="1"/>
</dbReference>
<dbReference type="KEGG" id="ifn:GM661_16085"/>
<dbReference type="Gene3D" id="3.30.420.150">
    <property type="entry name" value="Exopolyphosphatase. Domain 2"/>
    <property type="match status" value="1"/>
</dbReference>
<dbReference type="AlphaFoldDB" id="A0A8A7KH05"/>
<evidence type="ECO:0000256" key="1">
    <source>
        <dbReference type="ARBA" id="ARBA00007125"/>
    </source>
</evidence>
<dbReference type="RefSeq" id="WP_230867722.1">
    <property type="nucleotide sequence ID" value="NZ_CP046640.1"/>
</dbReference>
<dbReference type="InterPro" id="IPR050273">
    <property type="entry name" value="GppA/Ppx_hydrolase"/>
</dbReference>
<dbReference type="EMBL" id="CP046640">
    <property type="protein sequence ID" value="QTL99365.1"/>
    <property type="molecule type" value="Genomic_DNA"/>
</dbReference>
<dbReference type="Proteomes" id="UP000665020">
    <property type="component" value="Chromosome"/>
</dbReference>
<sequence>MRIGVIDIGTNSCRLLILDYNNSKFKVLKQGLIITRLGEGVDSTGRLKETAMNRVEKALENYAVELENYGVKKTKIVGTSALRDVSNASILLDGVYRKTGLRIEIISGEEEAVYNLQGAMLDLVDDNFILIDIGGGSTEFIWQDSDSIIYKSLNIGSVRMTERHLKDTSQPISDNELLAIEQDVSKTIIEKLNIKENSLQAVGLGGTITTLAAVNQRLLDYDPDKIHNYRLTYEEIGDIKQELADKTLQQRKLVPGLQPGRADVIIAGTVILQVIMKELSLDEVIVSEHDILYGLAKEIIKAVD</sequence>
<dbReference type="GO" id="GO:0016462">
    <property type="term" value="F:pyrophosphatase activity"/>
    <property type="evidence" value="ECO:0007669"/>
    <property type="project" value="TreeGrafter"/>
</dbReference>
<organism evidence="3 4">
    <name type="scientific">Iocasia fonsfrigidae</name>
    <dbReference type="NCBI Taxonomy" id="2682810"/>
    <lineage>
        <taxon>Bacteria</taxon>
        <taxon>Bacillati</taxon>
        <taxon>Bacillota</taxon>
        <taxon>Clostridia</taxon>
        <taxon>Halanaerobiales</taxon>
        <taxon>Halanaerobiaceae</taxon>
        <taxon>Iocasia</taxon>
    </lineage>
</organism>
<dbReference type="Pfam" id="PF02541">
    <property type="entry name" value="Ppx-GppA"/>
    <property type="match status" value="1"/>
</dbReference>
<dbReference type="Gene3D" id="3.30.420.40">
    <property type="match status" value="1"/>
</dbReference>
<dbReference type="CDD" id="cd24054">
    <property type="entry name" value="ASKHA_NBD_AaPPX-GppA_MtPPX2-like"/>
    <property type="match status" value="1"/>
</dbReference>
<name>A0A8A7KH05_9FIRM</name>
<accession>A0A8A7KH05</accession>
<proteinExistence type="inferred from homology"/>
<evidence type="ECO:0000313" key="3">
    <source>
        <dbReference type="EMBL" id="QTL99365.1"/>
    </source>
</evidence>
<keyword evidence="4" id="KW-1185">Reference proteome</keyword>
<evidence type="ECO:0000313" key="4">
    <source>
        <dbReference type="Proteomes" id="UP000665020"/>
    </source>
</evidence>
<dbReference type="InterPro" id="IPR043129">
    <property type="entry name" value="ATPase_NBD"/>
</dbReference>